<accession>A0A178MF59</accession>
<keyword evidence="7" id="KW-0998">Cell outer membrane</keyword>
<keyword evidence="4" id="KW-1134">Transmembrane beta strand</keyword>
<evidence type="ECO:0000313" key="9">
    <source>
        <dbReference type="Proteomes" id="UP000078428"/>
    </source>
</evidence>
<evidence type="ECO:0000256" key="7">
    <source>
        <dbReference type="ARBA" id="ARBA00023237"/>
    </source>
</evidence>
<dbReference type="AlphaFoldDB" id="A0A178MF59"/>
<evidence type="ECO:0000256" key="1">
    <source>
        <dbReference type="ARBA" id="ARBA00004442"/>
    </source>
</evidence>
<evidence type="ECO:0000313" key="8">
    <source>
        <dbReference type="EMBL" id="OAN46728.1"/>
    </source>
</evidence>
<evidence type="ECO:0000256" key="6">
    <source>
        <dbReference type="ARBA" id="ARBA00023136"/>
    </source>
</evidence>
<keyword evidence="9" id="KW-1185">Reference proteome</keyword>
<protein>
    <recommendedName>
        <fullName evidence="10">Outer membrane efflux protein</fullName>
    </recommendedName>
</protein>
<dbReference type="RefSeq" id="WP_068494992.1">
    <property type="nucleotide sequence ID" value="NZ_LWQT01000088.1"/>
</dbReference>
<dbReference type="Proteomes" id="UP000078428">
    <property type="component" value="Unassembled WGS sequence"/>
</dbReference>
<evidence type="ECO:0000256" key="2">
    <source>
        <dbReference type="ARBA" id="ARBA00007613"/>
    </source>
</evidence>
<dbReference type="GO" id="GO:0009279">
    <property type="term" value="C:cell outer membrane"/>
    <property type="evidence" value="ECO:0007669"/>
    <property type="project" value="UniProtKB-SubCell"/>
</dbReference>
<keyword evidence="3" id="KW-0813">Transport</keyword>
<dbReference type="InterPro" id="IPR003423">
    <property type="entry name" value="OMP_efflux"/>
</dbReference>
<evidence type="ECO:0000256" key="4">
    <source>
        <dbReference type="ARBA" id="ARBA00022452"/>
    </source>
</evidence>
<proteinExistence type="inferred from homology"/>
<dbReference type="GO" id="GO:0015288">
    <property type="term" value="F:porin activity"/>
    <property type="evidence" value="ECO:0007669"/>
    <property type="project" value="TreeGrafter"/>
</dbReference>
<dbReference type="InterPro" id="IPR051906">
    <property type="entry name" value="TolC-like"/>
</dbReference>
<keyword evidence="5" id="KW-0812">Transmembrane</keyword>
<sequence length="402" mass="43549">MLLDDLLKSSDRLVAADADVEGARNSLEVARGGWYPTLTPTVNYGYEKQNKPSFSQDTAAYRNEYSASLKQLVWDFGATNASIDKAAATHQQSQSVRDGTRQSLMLEALSAYTNLVRTLQQLKYARDSEANIRKQTGLEEAKVDLGSGLSSDVLQAKTQLAGAQANRIQAEFSLAQAQNRFRNVFNKPMQDAKSMVLPKVPVDMLPATLADALVTARANSPSIKAASFAVEAARSQMEATRAQGFMPKVEAVGEARNKRNVGGTMGTQQEFLAKVEVSMPFNLGFTAVNSLKASESSVVSSERRLAEGRDQIEEQVGNAWENYMHQKARAEMLKNQANLANEFLELARKERSLGNRSLIDVLAGETALIGAQSQAASAQADVVIASYTVLAVIGALEPPAVR</sequence>
<evidence type="ECO:0000256" key="5">
    <source>
        <dbReference type="ARBA" id="ARBA00022692"/>
    </source>
</evidence>
<dbReference type="SUPFAM" id="SSF56954">
    <property type="entry name" value="Outer membrane efflux proteins (OEP)"/>
    <property type="match status" value="1"/>
</dbReference>
<evidence type="ECO:0008006" key="10">
    <source>
        <dbReference type="Google" id="ProtNLM"/>
    </source>
</evidence>
<dbReference type="EMBL" id="LWQT01000088">
    <property type="protein sequence ID" value="OAN46728.1"/>
    <property type="molecule type" value="Genomic_DNA"/>
</dbReference>
<dbReference type="Pfam" id="PF02321">
    <property type="entry name" value="OEP"/>
    <property type="match status" value="2"/>
</dbReference>
<comment type="subcellular location">
    <subcellularLocation>
        <location evidence="1">Cell outer membrane</location>
    </subcellularLocation>
</comment>
<organism evidence="8 9">
    <name type="scientific">Paramagnetospirillum marisnigri</name>
    <dbReference type="NCBI Taxonomy" id="1285242"/>
    <lineage>
        <taxon>Bacteria</taxon>
        <taxon>Pseudomonadati</taxon>
        <taxon>Pseudomonadota</taxon>
        <taxon>Alphaproteobacteria</taxon>
        <taxon>Rhodospirillales</taxon>
        <taxon>Magnetospirillaceae</taxon>
        <taxon>Paramagnetospirillum</taxon>
    </lineage>
</organism>
<reference evidence="8 9" key="1">
    <citation type="submission" date="2016-04" db="EMBL/GenBank/DDBJ databases">
        <title>Draft genome sequence of freshwater magnetotactic bacteria Magnetospirillum marisnigri SP-1 and Magnetospirillum moscoviense BB-1.</title>
        <authorList>
            <person name="Koziaeva V."/>
            <person name="Dziuba M.V."/>
            <person name="Ivanov T.M."/>
            <person name="Kuznetsov B."/>
            <person name="Grouzdev D.S."/>
        </authorList>
    </citation>
    <scope>NUCLEOTIDE SEQUENCE [LARGE SCALE GENOMIC DNA]</scope>
    <source>
        <strain evidence="8 9">SP-1</strain>
    </source>
</reference>
<dbReference type="GO" id="GO:1990281">
    <property type="term" value="C:efflux pump complex"/>
    <property type="evidence" value="ECO:0007669"/>
    <property type="project" value="TreeGrafter"/>
</dbReference>
<evidence type="ECO:0000256" key="3">
    <source>
        <dbReference type="ARBA" id="ARBA00022448"/>
    </source>
</evidence>
<name>A0A178MF59_9PROT</name>
<dbReference type="STRING" id="1285242.A6A04_06415"/>
<dbReference type="Gene3D" id="1.20.1600.10">
    <property type="entry name" value="Outer membrane efflux proteins (OEP)"/>
    <property type="match status" value="1"/>
</dbReference>
<dbReference type="GO" id="GO:0015562">
    <property type="term" value="F:efflux transmembrane transporter activity"/>
    <property type="evidence" value="ECO:0007669"/>
    <property type="project" value="InterPro"/>
</dbReference>
<dbReference type="PANTHER" id="PTHR30026:SF22">
    <property type="entry name" value="OUTER MEMBRANE EFFLUX PROTEIN"/>
    <property type="match status" value="1"/>
</dbReference>
<comment type="caution">
    <text evidence="8">The sequence shown here is derived from an EMBL/GenBank/DDBJ whole genome shotgun (WGS) entry which is preliminary data.</text>
</comment>
<dbReference type="PANTHER" id="PTHR30026">
    <property type="entry name" value="OUTER MEMBRANE PROTEIN TOLC"/>
    <property type="match status" value="1"/>
</dbReference>
<comment type="similarity">
    <text evidence="2">Belongs to the outer membrane factor (OMF) (TC 1.B.17) family.</text>
</comment>
<keyword evidence="6" id="KW-0472">Membrane</keyword>
<gene>
    <name evidence="8" type="ORF">A6A04_06415</name>
</gene>